<gene>
    <name evidence="1" type="ORF">GALMADRAFT_100505</name>
</gene>
<reference evidence="2" key="1">
    <citation type="journal article" date="2014" name="Proc. Natl. Acad. Sci. U.S.A.">
        <title>Extensive sampling of basidiomycete genomes demonstrates inadequacy of the white-rot/brown-rot paradigm for wood decay fungi.</title>
        <authorList>
            <person name="Riley R."/>
            <person name="Salamov A.A."/>
            <person name="Brown D.W."/>
            <person name="Nagy L.G."/>
            <person name="Floudas D."/>
            <person name="Held B.W."/>
            <person name="Levasseur A."/>
            <person name="Lombard V."/>
            <person name="Morin E."/>
            <person name="Otillar R."/>
            <person name="Lindquist E.A."/>
            <person name="Sun H."/>
            <person name="LaButti K.M."/>
            <person name="Schmutz J."/>
            <person name="Jabbour D."/>
            <person name="Luo H."/>
            <person name="Baker S.E."/>
            <person name="Pisabarro A.G."/>
            <person name="Walton J.D."/>
            <person name="Blanchette R.A."/>
            <person name="Henrissat B."/>
            <person name="Martin F."/>
            <person name="Cullen D."/>
            <person name="Hibbett D.S."/>
            <person name="Grigoriev I.V."/>
        </authorList>
    </citation>
    <scope>NUCLEOTIDE SEQUENCE [LARGE SCALE GENOMIC DNA]</scope>
    <source>
        <strain evidence="2">CBS 339.88</strain>
    </source>
</reference>
<evidence type="ECO:0000313" key="1">
    <source>
        <dbReference type="EMBL" id="KDR73669.1"/>
    </source>
</evidence>
<dbReference type="OrthoDB" id="2570975at2759"/>
<sequence length="312" mass="33782">MIARHHNNKANKVASAFVDRAPCTPSSRLSSSRRPRTVSYFNRRRRGAQQKLAKFASTPLATAKVTGVIPATAESGSVKPQVRISLPTALQRPTLQEVKAQAIYDLCPELKDVAPDYVRLTLSSLAPQMLAGIHGTQMVAPTSQLPHELEVVVSDSLRLASVTPTHILALSSSRSGVSSKKYQLFPIHQLVFAANCSTMPALPSSFAATPAGNSSRTATLPVVSYSIPSPETFGLLSEYLYTKNADVLRSRILPVNWALDIETILRKAFMIRGLWANACAFGVVDPSLYDVLEDCWAAVLRSLHQATSTPSS</sequence>
<name>A0A067T156_GALM3</name>
<protein>
    <submittedName>
        <fullName evidence="1">Uncharacterized protein</fullName>
    </submittedName>
</protein>
<organism evidence="1 2">
    <name type="scientific">Galerina marginata (strain CBS 339.88)</name>
    <dbReference type="NCBI Taxonomy" id="685588"/>
    <lineage>
        <taxon>Eukaryota</taxon>
        <taxon>Fungi</taxon>
        <taxon>Dikarya</taxon>
        <taxon>Basidiomycota</taxon>
        <taxon>Agaricomycotina</taxon>
        <taxon>Agaricomycetes</taxon>
        <taxon>Agaricomycetidae</taxon>
        <taxon>Agaricales</taxon>
        <taxon>Agaricineae</taxon>
        <taxon>Strophariaceae</taxon>
        <taxon>Galerina</taxon>
    </lineage>
</organism>
<dbReference type="AlphaFoldDB" id="A0A067T156"/>
<evidence type="ECO:0000313" key="2">
    <source>
        <dbReference type="Proteomes" id="UP000027222"/>
    </source>
</evidence>
<dbReference type="EMBL" id="KL142385">
    <property type="protein sequence ID" value="KDR73669.1"/>
    <property type="molecule type" value="Genomic_DNA"/>
</dbReference>
<dbReference type="HOGENOM" id="CLU_059618_0_0_1"/>
<accession>A0A067T156</accession>
<keyword evidence="2" id="KW-1185">Reference proteome</keyword>
<dbReference type="Proteomes" id="UP000027222">
    <property type="component" value="Unassembled WGS sequence"/>
</dbReference>
<proteinExistence type="predicted"/>